<name>A0A2P5C6U5_TREOI</name>
<dbReference type="Proteomes" id="UP000237000">
    <property type="component" value="Unassembled WGS sequence"/>
</dbReference>
<comment type="caution">
    <text evidence="1">The sequence shown here is derived from an EMBL/GenBank/DDBJ whole genome shotgun (WGS) entry which is preliminary data.</text>
</comment>
<dbReference type="AlphaFoldDB" id="A0A2P5C6U5"/>
<evidence type="ECO:0000313" key="2">
    <source>
        <dbReference type="Proteomes" id="UP000237000"/>
    </source>
</evidence>
<keyword evidence="2" id="KW-1185">Reference proteome</keyword>
<proteinExistence type="predicted"/>
<gene>
    <name evidence="1" type="ORF">TorRG33x02_295670</name>
</gene>
<organism evidence="1 2">
    <name type="scientific">Trema orientale</name>
    <name type="common">Charcoal tree</name>
    <name type="synonym">Celtis orientalis</name>
    <dbReference type="NCBI Taxonomy" id="63057"/>
    <lineage>
        <taxon>Eukaryota</taxon>
        <taxon>Viridiplantae</taxon>
        <taxon>Streptophyta</taxon>
        <taxon>Embryophyta</taxon>
        <taxon>Tracheophyta</taxon>
        <taxon>Spermatophyta</taxon>
        <taxon>Magnoliopsida</taxon>
        <taxon>eudicotyledons</taxon>
        <taxon>Gunneridae</taxon>
        <taxon>Pentapetalae</taxon>
        <taxon>rosids</taxon>
        <taxon>fabids</taxon>
        <taxon>Rosales</taxon>
        <taxon>Cannabaceae</taxon>
        <taxon>Trema</taxon>
    </lineage>
</organism>
<dbReference type="EMBL" id="JXTC01000405">
    <property type="protein sequence ID" value="PON56806.1"/>
    <property type="molecule type" value="Genomic_DNA"/>
</dbReference>
<protein>
    <submittedName>
        <fullName evidence="1">Uncharacterized protein</fullName>
    </submittedName>
</protein>
<evidence type="ECO:0000313" key="1">
    <source>
        <dbReference type="EMBL" id="PON56806.1"/>
    </source>
</evidence>
<accession>A0A2P5C6U5</accession>
<sequence length="27" mass="2989">MGLLMQVLVSLDGEIVGSIWHITVIYT</sequence>
<reference evidence="2" key="1">
    <citation type="submission" date="2016-06" db="EMBL/GenBank/DDBJ databases">
        <title>Parallel loss of symbiosis genes in relatives of nitrogen-fixing non-legume Parasponia.</title>
        <authorList>
            <person name="Van Velzen R."/>
            <person name="Holmer R."/>
            <person name="Bu F."/>
            <person name="Rutten L."/>
            <person name="Van Zeijl A."/>
            <person name="Liu W."/>
            <person name="Santuari L."/>
            <person name="Cao Q."/>
            <person name="Sharma T."/>
            <person name="Shen D."/>
            <person name="Roswanjaya Y."/>
            <person name="Wardhani T."/>
            <person name="Kalhor M.S."/>
            <person name="Jansen J."/>
            <person name="Van den Hoogen J."/>
            <person name="Gungor B."/>
            <person name="Hartog M."/>
            <person name="Hontelez J."/>
            <person name="Verver J."/>
            <person name="Yang W.-C."/>
            <person name="Schijlen E."/>
            <person name="Repin R."/>
            <person name="Schilthuizen M."/>
            <person name="Schranz E."/>
            <person name="Heidstra R."/>
            <person name="Miyata K."/>
            <person name="Fedorova E."/>
            <person name="Kohlen W."/>
            <person name="Bisseling T."/>
            <person name="Smit S."/>
            <person name="Geurts R."/>
        </authorList>
    </citation>
    <scope>NUCLEOTIDE SEQUENCE [LARGE SCALE GENOMIC DNA]</scope>
    <source>
        <strain evidence="2">cv. RG33-2</strain>
    </source>
</reference>
<dbReference type="InParanoid" id="A0A2P5C6U5"/>